<dbReference type="Proteomes" id="UP001279642">
    <property type="component" value="Unassembled WGS sequence"/>
</dbReference>
<dbReference type="NCBIfam" id="TIGR03861">
    <property type="entry name" value="phenyl_ABC_PedC"/>
    <property type="match status" value="1"/>
</dbReference>
<feature type="transmembrane region" description="Helical" evidence="5">
    <location>
        <begin position="234"/>
        <end position="254"/>
    </location>
</feature>
<dbReference type="PIRSF" id="PIRSF006648">
    <property type="entry name" value="DrrB"/>
    <property type="match status" value="1"/>
</dbReference>
<feature type="transmembrane region" description="Helical" evidence="5">
    <location>
        <begin position="36"/>
        <end position="55"/>
    </location>
</feature>
<gene>
    <name evidence="7" type="ORF">SMD27_23375</name>
</gene>
<accession>A0ABU5EHI9</accession>
<evidence type="ECO:0000313" key="8">
    <source>
        <dbReference type="Proteomes" id="UP001279642"/>
    </source>
</evidence>
<keyword evidence="5" id="KW-0813">Transport</keyword>
<evidence type="ECO:0000256" key="2">
    <source>
        <dbReference type="ARBA" id="ARBA00022692"/>
    </source>
</evidence>
<organism evidence="7 8">
    <name type="scientific">Dongia soli</name>
    <dbReference type="NCBI Taxonomy" id="600628"/>
    <lineage>
        <taxon>Bacteria</taxon>
        <taxon>Pseudomonadati</taxon>
        <taxon>Pseudomonadota</taxon>
        <taxon>Alphaproteobacteria</taxon>
        <taxon>Rhodospirillales</taxon>
        <taxon>Dongiaceae</taxon>
        <taxon>Dongia</taxon>
    </lineage>
</organism>
<dbReference type="PANTHER" id="PTHR43229">
    <property type="entry name" value="NODULATION PROTEIN J"/>
    <property type="match status" value="1"/>
</dbReference>
<keyword evidence="2 5" id="KW-0812">Transmembrane</keyword>
<dbReference type="InterPro" id="IPR000412">
    <property type="entry name" value="ABC_2_transport"/>
</dbReference>
<comment type="similarity">
    <text evidence="5">Belongs to the ABC-2 integral membrane protein family.</text>
</comment>
<feature type="domain" description="ABC transmembrane type-2" evidence="6">
    <location>
        <begin position="26"/>
        <end position="257"/>
    </location>
</feature>
<feature type="transmembrane region" description="Helical" evidence="5">
    <location>
        <begin position="143"/>
        <end position="166"/>
    </location>
</feature>
<dbReference type="InterPro" id="IPR022403">
    <property type="entry name" value="Alc_ABC_transptr_permease"/>
</dbReference>
<keyword evidence="4 5" id="KW-0472">Membrane</keyword>
<keyword evidence="5" id="KW-1003">Cell membrane</keyword>
<dbReference type="RefSeq" id="WP_320510873.1">
    <property type="nucleotide sequence ID" value="NZ_JAXCLW010000014.1"/>
</dbReference>
<dbReference type="PROSITE" id="PS51012">
    <property type="entry name" value="ABC_TM2"/>
    <property type="match status" value="1"/>
</dbReference>
<feature type="transmembrane region" description="Helical" evidence="5">
    <location>
        <begin position="67"/>
        <end position="90"/>
    </location>
</feature>
<proteinExistence type="inferred from homology"/>
<evidence type="ECO:0000313" key="7">
    <source>
        <dbReference type="EMBL" id="MDY0885797.1"/>
    </source>
</evidence>
<keyword evidence="3 5" id="KW-1133">Transmembrane helix</keyword>
<dbReference type="PANTHER" id="PTHR43229:SF2">
    <property type="entry name" value="NODULATION PROTEIN J"/>
    <property type="match status" value="1"/>
</dbReference>
<name>A0ABU5EHI9_9PROT</name>
<evidence type="ECO:0000256" key="4">
    <source>
        <dbReference type="ARBA" id="ARBA00023136"/>
    </source>
</evidence>
<evidence type="ECO:0000256" key="1">
    <source>
        <dbReference type="ARBA" id="ARBA00004141"/>
    </source>
</evidence>
<comment type="subcellular location">
    <subcellularLocation>
        <location evidence="5">Cell inner membrane</location>
        <topology evidence="5">Multi-pass membrane protein</topology>
    </subcellularLocation>
    <subcellularLocation>
        <location evidence="1">Membrane</location>
        <topology evidence="1">Multi-pass membrane protein</topology>
    </subcellularLocation>
</comment>
<feature type="transmembrane region" description="Helical" evidence="5">
    <location>
        <begin position="111"/>
        <end position="137"/>
    </location>
</feature>
<dbReference type="InterPro" id="IPR047817">
    <property type="entry name" value="ABC2_TM_bact-type"/>
</dbReference>
<dbReference type="InterPro" id="IPR013525">
    <property type="entry name" value="ABC2_TM"/>
</dbReference>
<dbReference type="InterPro" id="IPR051784">
    <property type="entry name" value="Nod_factor_ABC_transporter"/>
</dbReference>
<dbReference type="Pfam" id="PF01061">
    <property type="entry name" value="ABC2_membrane"/>
    <property type="match status" value="1"/>
</dbReference>
<evidence type="ECO:0000256" key="3">
    <source>
        <dbReference type="ARBA" id="ARBA00022989"/>
    </source>
</evidence>
<keyword evidence="8" id="KW-1185">Reference proteome</keyword>
<evidence type="ECO:0000259" key="6">
    <source>
        <dbReference type="PROSITE" id="PS51012"/>
    </source>
</evidence>
<evidence type="ECO:0000256" key="5">
    <source>
        <dbReference type="RuleBase" id="RU361157"/>
    </source>
</evidence>
<feature type="transmembrane region" description="Helical" evidence="5">
    <location>
        <begin position="178"/>
        <end position="198"/>
    </location>
</feature>
<sequence length="268" mass="29967">MTIMAWIRCFIGITWREGLRFVHQRSRFVSALVRPLIWLFIFAAGFRSVLGVSIIPPYETYILYDEYIVPGLIAMIQLFNGMQSSLSMVYDREMGSMRVLLTSPIPRWFLLVSKLSAGALLSLPQIYVFLLIAYFYGIEPPPFGYITVIPALLLSGLMLGALGLLLSSMIKQLENFAGVMNFVIFPMFFASSALYPLWKVGEGSPLLEDICRLNPFTHAVEMIRFMLYGRIEPLSILVVIGCLAVFLAAAIIAYDPAKGMLARVRAGG</sequence>
<protein>
    <recommendedName>
        <fullName evidence="5">Transport permease protein</fullName>
    </recommendedName>
</protein>
<comment type="caution">
    <text evidence="7">The sequence shown here is derived from an EMBL/GenBank/DDBJ whole genome shotgun (WGS) entry which is preliminary data.</text>
</comment>
<dbReference type="EMBL" id="JAXCLW010000014">
    <property type="protein sequence ID" value="MDY0885797.1"/>
    <property type="molecule type" value="Genomic_DNA"/>
</dbReference>
<reference evidence="7 8" key="1">
    <citation type="journal article" date="2016" name="Antonie Van Leeuwenhoek">
        <title>Dongia soli sp. nov., isolated from soil from Dokdo, Korea.</title>
        <authorList>
            <person name="Kim D.U."/>
            <person name="Lee H."/>
            <person name="Kim H."/>
            <person name="Kim S.G."/>
            <person name="Ka J.O."/>
        </authorList>
    </citation>
    <scope>NUCLEOTIDE SEQUENCE [LARGE SCALE GENOMIC DNA]</scope>
    <source>
        <strain evidence="7 8">D78</strain>
    </source>
</reference>